<sequence>MLSSNRGSGDSQEDSGQWNYKNLGTSPHLSDEDEYEMYASYPPQANMVGSCHGIICIHDPHLRDVILWNPATKKYRCLPKSLPLLDEFGVLKSEFVLFGFDCETYDYKVLQITFFEIDNEIDVTPPNRTQIYSLRSDSWKWCMDASLSGHSYKANTQNQEAVVLSFNFSRESFRMIPGPCENFVIDVIGGDPGKIVYLTLPFNSTSDVCEMDALNDYDYSSSATNADSNEYSWSKLHTFTIDHPYSGYGTKALTKNGVFGFLCDIGGGLVFINFLTEEIKDIEIIDTPLEGNCEENLHFNSLTEDLLIEILLWLPVVSLLRFKAVCKYWRSIIESSDFIHRHANFDNSTASNRGSGDSQEDSGQWNYKNLGTSPHLSDEDEYEMYASYPPQANMVGSCHGIICIHDPHLGDVILWNPATKKYRCLPKSLPLLDEFGVLKSEFVLFGFDCETYDYKVLQITFFEIDNEIDVTPPNRTQIYSLRSDSWKWCMDASLSGHSYKANTQNQGRYHNGSYYFVGNNFIRKQWITNSVPYWYVDAEPVVLCFNFSRESFRMIPGPCDKFDLDVIGGDRGKIACITFDYNGSHDVYEVYTLDDYSCSATNSNEYSWSKSHAFTVNCPNGGIGTKAITKNGVFGFLSGIGGGLVFVNFLTAEMKDIEIIDGSLEGLGYIIRADVYKESLLSIHSAVPSSSSSSSS</sequence>
<dbReference type="InterPro" id="IPR050796">
    <property type="entry name" value="SCF_F-box_component"/>
</dbReference>
<evidence type="ECO:0000313" key="3">
    <source>
        <dbReference type="EMBL" id="RZC84905.1"/>
    </source>
</evidence>
<accession>A0A4Y7LLF2</accession>
<dbReference type="EMBL" id="CM010725">
    <property type="protein sequence ID" value="RZC84905.1"/>
    <property type="molecule type" value="Genomic_DNA"/>
</dbReference>
<dbReference type="Gene3D" id="1.20.1280.50">
    <property type="match status" value="1"/>
</dbReference>
<dbReference type="Proteomes" id="UP000316621">
    <property type="component" value="Chromosome 11"/>
</dbReference>
<evidence type="ECO:0000313" key="4">
    <source>
        <dbReference type="Proteomes" id="UP000316621"/>
    </source>
</evidence>
<dbReference type="PROSITE" id="PS50181">
    <property type="entry name" value="FBOX"/>
    <property type="match status" value="1"/>
</dbReference>
<dbReference type="STRING" id="3469.A0A4Y7LLF2"/>
<dbReference type="InterPro" id="IPR001810">
    <property type="entry name" value="F-box_dom"/>
</dbReference>
<keyword evidence="4" id="KW-1185">Reference proteome</keyword>
<dbReference type="PANTHER" id="PTHR31672:SF13">
    <property type="entry name" value="F-BOX PROTEIN CPR30-LIKE"/>
    <property type="match status" value="1"/>
</dbReference>
<name>A0A4Y7LLF2_PAPSO</name>
<dbReference type="InterPro" id="IPR006527">
    <property type="entry name" value="F-box-assoc_dom_typ1"/>
</dbReference>
<feature type="domain" description="F-box" evidence="2">
    <location>
        <begin position="296"/>
        <end position="342"/>
    </location>
</feature>
<evidence type="ECO:0000256" key="1">
    <source>
        <dbReference type="SAM" id="MobiDB-lite"/>
    </source>
</evidence>
<protein>
    <recommendedName>
        <fullName evidence="2">F-box domain-containing protein</fullName>
    </recommendedName>
</protein>
<dbReference type="SUPFAM" id="SSF81383">
    <property type="entry name" value="F-box domain"/>
    <property type="match status" value="1"/>
</dbReference>
<dbReference type="CDD" id="cd22157">
    <property type="entry name" value="F-box_AtFBW1-like"/>
    <property type="match status" value="1"/>
</dbReference>
<dbReference type="Gramene" id="RZC84905">
    <property type="protein sequence ID" value="RZC84905"/>
    <property type="gene ID" value="C5167_047691"/>
</dbReference>
<dbReference type="InterPro" id="IPR013187">
    <property type="entry name" value="F-box-assoc_dom_typ3"/>
</dbReference>
<dbReference type="Pfam" id="PF08268">
    <property type="entry name" value="FBA_3"/>
    <property type="match status" value="1"/>
</dbReference>
<dbReference type="AlphaFoldDB" id="A0A4Y7LLF2"/>
<dbReference type="Pfam" id="PF00646">
    <property type="entry name" value="F-box"/>
    <property type="match status" value="1"/>
</dbReference>
<dbReference type="PANTHER" id="PTHR31672">
    <property type="entry name" value="BNACNNG10540D PROTEIN"/>
    <property type="match status" value="1"/>
</dbReference>
<feature type="region of interest" description="Disordered" evidence="1">
    <location>
        <begin position="1"/>
        <end position="23"/>
    </location>
</feature>
<dbReference type="SMART" id="SM00256">
    <property type="entry name" value="FBOX"/>
    <property type="match status" value="1"/>
</dbReference>
<organism evidence="3 4">
    <name type="scientific">Papaver somniferum</name>
    <name type="common">Opium poppy</name>
    <dbReference type="NCBI Taxonomy" id="3469"/>
    <lineage>
        <taxon>Eukaryota</taxon>
        <taxon>Viridiplantae</taxon>
        <taxon>Streptophyta</taxon>
        <taxon>Embryophyta</taxon>
        <taxon>Tracheophyta</taxon>
        <taxon>Spermatophyta</taxon>
        <taxon>Magnoliopsida</taxon>
        <taxon>Ranunculales</taxon>
        <taxon>Papaveraceae</taxon>
        <taxon>Papaveroideae</taxon>
        <taxon>Papaver</taxon>
    </lineage>
</organism>
<dbReference type="InterPro" id="IPR017451">
    <property type="entry name" value="F-box-assoc_interact_dom"/>
</dbReference>
<proteinExistence type="predicted"/>
<dbReference type="Pfam" id="PF07734">
    <property type="entry name" value="FBA_1"/>
    <property type="match status" value="1"/>
</dbReference>
<evidence type="ECO:0000259" key="2">
    <source>
        <dbReference type="PROSITE" id="PS50181"/>
    </source>
</evidence>
<dbReference type="NCBIfam" id="TIGR01640">
    <property type="entry name" value="F_box_assoc_1"/>
    <property type="match status" value="2"/>
</dbReference>
<gene>
    <name evidence="3" type="ORF">C5167_047691</name>
</gene>
<reference evidence="3 4" key="1">
    <citation type="journal article" date="2018" name="Science">
        <title>The opium poppy genome and morphinan production.</title>
        <authorList>
            <person name="Guo L."/>
            <person name="Winzer T."/>
            <person name="Yang X."/>
            <person name="Li Y."/>
            <person name="Ning Z."/>
            <person name="He Z."/>
            <person name="Teodor R."/>
            <person name="Lu Y."/>
            <person name="Bowser T.A."/>
            <person name="Graham I.A."/>
            <person name="Ye K."/>
        </authorList>
    </citation>
    <scope>NUCLEOTIDE SEQUENCE [LARGE SCALE GENOMIC DNA]</scope>
    <source>
        <strain evidence="4">cv. HN1</strain>
        <tissue evidence="3">Leaves</tissue>
    </source>
</reference>
<dbReference type="InterPro" id="IPR036047">
    <property type="entry name" value="F-box-like_dom_sf"/>
</dbReference>